<evidence type="ECO:0000313" key="12">
    <source>
        <dbReference type="EMBL" id="KAK2726411.1"/>
    </source>
</evidence>
<keyword evidence="4 10" id="KW-0547">Nucleotide-binding</keyword>
<dbReference type="Pfam" id="PF10436">
    <property type="entry name" value="BCDHK_Adom3"/>
    <property type="match status" value="1"/>
</dbReference>
<proteinExistence type="inferred from homology"/>
<dbReference type="CDD" id="cd16929">
    <property type="entry name" value="HATPase_PDK-like"/>
    <property type="match status" value="1"/>
</dbReference>
<accession>A0AA88IGL2</accession>
<evidence type="ECO:0000256" key="1">
    <source>
        <dbReference type="ARBA" id="ARBA00004305"/>
    </source>
</evidence>
<dbReference type="AlphaFoldDB" id="A0AA88IGL2"/>
<evidence type="ECO:0000256" key="5">
    <source>
        <dbReference type="ARBA" id="ARBA00022777"/>
    </source>
</evidence>
<dbReference type="Gene3D" id="3.30.565.10">
    <property type="entry name" value="Histidine kinase-like ATPase, C-terminal domain"/>
    <property type="match status" value="1"/>
</dbReference>
<evidence type="ECO:0000256" key="6">
    <source>
        <dbReference type="ARBA" id="ARBA00022840"/>
    </source>
</evidence>
<dbReference type="GO" id="GO:0005759">
    <property type="term" value="C:mitochondrial matrix"/>
    <property type="evidence" value="ECO:0007669"/>
    <property type="project" value="UniProtKB-SubCell"/>
</dbReference>
<evidence type="ECO:0000256" key="8">
    <source>
        <dbReference type="ARBA" id="ARBA00023128"/>
    </source>
</evidence>
<comment type="similarity">
    <text evidence="2 10">Belongs to the PDK/BCKDK protein kinase family.</text>
</comment>
<dbReference type="PROSITE" id="PS50109">
    <property type="entry name" value="HIS_KIN"/>
    <property type="match status" value="1"/>
</dbReference>
<evidence type="ECO:0000256" key="10">
    <source>
        <dbReference type="RuleBase" id="RU366032"/>
    </source>
</evidence>
<dbReference type="PANTHER" id="PTHR11947:SF3">
    <property type="entry name" value="[PYRUVATE DEHYDROGENASE (ACETYL-TRANSFERRING)] KINASE, MITOCHONDRIAL"/>
    <property type="match status" value="1"/>
</dbReference>
<dbReference type="InterPro" id="IPR005467">
    <property type="entry name" value="His_kinase_dom"/>
</dbReference>
<evidence type="ECO:0000313" key="13">
    <source>
        <dbReference type="Proteomes" id="UP001187531"/>
    </source>
</evidence>
<dbReference type="InterPro" id="IPR036784">
    <property type="entry name" value="AK/P_DHK_N_sf"/>
</dbReference>
<sequence length="379" mass="42885">MRLTKVVFTLARHIEQYAKYSPSSLSVKQFMDFGQNACEKDSFEFLRQELPVRLANIMKEINLLPADLLRMPSVVTVHKWFAVALDKIRNRHSDVVPTMAQGVLELSESVFVDNDTDDKIQYFLDRLYMSRIGIRMLINQHALLFGETLNQNKRHIGCIDPYCDVVDVVKDAYENARFLCERYYLASPDLKVAAINKKENGIPIQIVYVPSHLYHILFELFKNALRAVMEHHGTAAYSYPPVEVLVVKGDEDVTIKIMDRGGGMPRSTVPLLFKYTYSTAPRPSVGDATGTPLAGYGYGLPLSRLYARYLLGDLTITSCEGYGADAVIYLKALSSEANELLPVFNVSSCRHYTTPTFERDWFTTGDIKRLRANRNGSGK</sequence>
<dbReference type="Gene3D" id="1.20.140.20">
    <property type="entry name" value="Alpha-ketoacid/pyruvate dehydrogenase kinase, N-terminal domain"/>
    <property type="match status" value="2"/>
</dbReference>
<dbReference type="GO" id="GO:0004740">
    <property type="term" value="F:pyruvate dehydrogenase (acetyl-transferring) kinase activity"/>
    <property type="evidence" value="ECO:0007669"/>
    <property type="project" value="UniProtKB-EC"/>
</dbReference>
<evidence type="ECO:0000256" key="2">
    <source>
        <dbReference type="ARBA" id="ARBA00006155"/>
    </source>
</evidence>
<keyword evidence="5 10" id="KW-0418">Kinase</keyword>
<evidence type="ECO:0000256" key="9">
    <source>
        <dbReference type="ARBA" id="ARBA00048201"/>
    </source>
</evidence>
<comment type="catalytic activity">
    <reaction evidence="9">
        <text>L-seryl-[pyruvate dehydrogenase E1 alpha subunit] + ATP = O-phospho-L-seryl-[pyruvate dehydrogenase E1 alpha subunit] + ADP + H(+)</text>
        <dbReference type="Rhea" id="RHEA:23052"/>
        <dbReference type="Rhea" id="RHEA-COMP:13689"/>
        <dbReference type="Rhea" id="RHEA-COMP:13690"/>
        <dbReference type="ChEBI" id="CHEBI:15378"/>
        <dbReference type="ChEBI" id="CHEBI:29999"/>
        <dbReference type="ChEBI" id="CHEBI:30616"/>
        <dbReference type="ChEBI" id="CHEBI:83421"/>
        <dbReference type="ChEBI" id="CHEBI:456216"/>
        <dbReference type="EC" id="2.7.11.2"/>
    </reaction>
</comment>
<dbReference type="InterPro" id="IPR018955">
    <property type="entry name" value="BCDHK/PDK_N"/>
</dbReference>
<dbReference type="GO" id="GO:0010906">
    <property type="term" value="P:regulation of glucose metabolic process"/>
    <property type="evidence" value="ECO:0007669"/>
    <property type="project" value="TreeGrafter"/>
</dbReference>
<keyword evidence="8 10" id="KW-0496">Mitochondrion</keyword>
<dbReference type="PANTHER" id="PTHR11947">
    <property type="entry name" value="PYRUVATE DEHYDROGENASE KINASE"/>
    <property type="match status" value="1"/>
</dbReference>
<dbReference type="EC" id="2.7.11.-" evidence="10"/>
<dbReference type="InterPro" id="IPR036890">
    <property type="entry name" value="HATPase_C_sf"/>
</dbReference>
<keyword evidence="7" id="KW-0809">Transit peptide</keyword>
<evidence type="ECO:0000259" key="11">
    <source>
        <dbReference type="PROSITE" id="PS50109"/>
    </source>
</evidence>
<dbReference type="GO" id="GO:0005524">
    <property type="term" value="F:ATP binding"/>
    <property type="evidence" value="ECO:0007669"/>
    <property type="project" value="UniProtKB-UniRule"/>
</dbReference>
<dbReference type="EMBL" id="JAVRJZ010000002">
    <property type="protein sequence ID" value="KAK2726411.1"/>
    <property type="molecule type" value="Genomic_DNA"/>
</dbReference>
<evidence type="ECO:0000256" key="3">
    <source>
        <dbReference type="ARBA" id="ARBA00022679"/>
    </source>
</evidence>
<keyword evidence="6 10" id="KW-0067">ATP-binding</keyword>
<comment type="caution">
    <text evidence="12">The sequence shown here is derived from an EMBL/GenBank/DDBJ whole genome shotgun (WGS) entry which is preliminary data.</text>
</comment>
<keyword evidence="3 10" id="KW-0808">Transferase</keyword>
<dbReference type="SMART" id="SM00387">
    <property type="entry name" value="HATPase_c"/>
    <property type="match status" value="1"/>
</dbReference>
<dbReference type="Proteomes" id="UP001187531">
    <property type="component" value="Unassembled WGS sequence"/>
</dbReference>
<evidence type="ECO:0000256" key="7">
    <source>
        <dbReference type="ARBA" id="ARBA00022946"/>
    </source>
</evidence>
<dbReference type="SUPFAM" id="SSF69012">
    <property type="entry name" value="alpha-ketoacid dehydrogenase kinase, N-terminal domain"/>
    <property type="match status" value="1"/>
</dbReference>
<dbReference type="FunFam" id="3.30.565.10:FF:000007">
    <property type="entry name" value="Mitochondrial pyruvate dehydrogenase kinase isoform 2"/>
    <property type="match status" value="1"/>
</dbReference>
<comment type="subcellular location">
    <subcellularLocation>
        <location evidence="1 10">Mitochondrion matrix</location>
    </subcellularLocation>
</comment>
<protein>
    <recommendedName>
        <fullName evidence="10">Protein-serine/threonine kinase</fullName>
        <ecNumber evidence="10">2.7.11.-</ecNumber>
    </recommendedName>
</protein>
<reference evidence="12" key="1">
    <citation type="submission" date="2023-07" db="EMBL/GenBank/DDBJ databases">
        <title>Chromosome-level genome assembly of Artemia franciscana.</title>
        <authorList>
            <person name="Jo E."/>
        </authorList>
    </citation>
    <scope>NUCLEOTIDE SEQUENCE</scope>
    <source>
        <tissue evidence="12">Whole body</tissue>
    </source>
</reference>
<evidence type="ECO:0000256" key="4">
    <source>
        <dbReference type="ARBA" id="ARBA00022741"/>
    </source>
</evidence>
<keyword evidence="13" id="KW-1185">Reference proteome</keyword>
<dbReference type="SUPFAM" id="SSF55874">
    <property type="entry name" value="ATPase domain of HSP90 chaperone/DNA topoisomerase II/histidine kinase"/>
    <property type="match status" value="1"/>
</dbReference>
<name>A0AA88IGL2_ARTSF</name>
<organism evidence="12 13">
    <name type="scientific">Artemia franciscana</name>
    <name type="common">Brine shrimp</name>
    <name type="synonym">Artemia sanfranciscana</name>
    <dbReference type="NCBI Taxonomy" id="6661"/>
    <lineage>
        <taxon>Eukaryota</taxon>
        <taxon>Metazoa</taxon>
        <taxon>Ecdysozoa</taxon>
        <taxon>Arthropoda</taxon>
        <taxon>Crustacea</taxon>
        <taxon>Branchiopoda</taxon>
        <taxon>Anostraca</taxon>
        <taxon>Artemiidae</taxon>
        <taxon>Artemia</taxon>
    </lineage>
</organism>
<dbReference type="InterPro" id="IPR039028">
    <property type="entry name" value="BCKD/PDK"/>
</dbReference>
<dbReference type="Pfam" id="PF02518">
    <property type="entry name" value="HATPase_c"/>
    <property type="match status" value="1"/>
</dbReference>
<gene>
    <name evidence="12" type="ORF">QYM36_000748</name>
</gene>
<feature type="domain" description="Histidine kinase" evidence="11">
    <location>
        <begin position="210"/>
        <end position="334"/>
    </location>
</feature>
<dbReference type="InterPro" id="IPR003594">
    <property type="entry name" value="HATPase_dom"/>
</dbReference>